<evidence type="ECO:0000313" key="1">
    <source>
        <dbReference type="EMBL" id="SVA51258.1"/>
    </source>
</evidence>
<dbReference type="AlphaFoldDB" id="A0A381WGQ0"/>
<feature type="non-terminal residue" evidence="1">
    <location>
        <position position="306"/>
    </location>
</feature>
<proteinExistence type="predicted"/>
<dbReference type="EMBL" id="UINC01011643">
    <property type="protein sequence ID" value="SVA51258.1"/>
    <property type="molecule type" value="Genomic_DNA"/>
</dbReference>
<name>A0A381WGQ0_9ZZZZ</name>
<protein>
    <submittedName>
        <fullName evidence="1">Uncharacterized protein</fullName>
    </submittedName>
</protein>
<gene>
    <name evidence="1" type="ORF">METZ01_LOCUS104112</name>
</gene>
<reference evidence="1" key="1">
    <citation type="submission" date="2018-05" db="EMBL/GenBank/DDBJ databases">
        <authorList>
            <person name="Lanie J.A."/>
            <person name="Ng W.-L."/>
            <person name="Kazmierczak K.M."/>
            <person name="Andrzejewski T.M."/>
            <person name="Davidsen T.M."/>
            <person name="Wayne K.J."/>
            <person name="Tettelin H."/>
            <person name="Glass J.I."/>
            <person name="Rusch D."/>
            <person name="Podicherti R."/>
            <person name="Tsui H.-C.T."/>
            <person name="Winkler M.E."/>
        </authorList>
    </citation>
    <scope>NUCLEOTIDE SEQUENCE</scope>
</reference>
<sequence length="306" mass="33578">MEFIMLNKSVKANGKRIARVLILTGLMCVSAYGQNKISTFSKSKYGAKGAPEVRIPQTWYSGNNTKTSDNGENNTRGYDALEYAQEWVDEFSVDYGQSSFDLVTEFSLEYDGENVAGGLGGNDPASCQINWPEDPYKLAVYSFVSEYVLEEGASIGCFIDNDLLDHTYTGVAETMENGWTDDEDYAIFTLILSDSWGDGWDGAYMDVSVNGVNVLDGIAFDDICDDYYSYYYYYDECSSVSFSLPVNNGDLVETVYTAAGDGEEIEEEHSYAFYDQLGNLVASDGPSPGTGISFTVSISSDIPGCT</sequence>
<organism evidence="1">
    <name type="scientific">marine metagenome</name>
    <dbReference type="NCBI Taxonomy" id="408172"/>
    <lineage>
        <taxon>unclassified sequences</taxon>
        <taxon>metagenomes</taxon>
        <taxon>ecological metagenomes</taxon>
    </lineage>
</organism>
<accession>A0A381WGQ0</accession>